<accession>A0A5J4U4H8</accession>
<gene>
    <name evidence="2" type="ORF">EZS28_039906</name>
</gene>
<organism evidence="2 3">
    <name type="scientific">Streblomastix strix</name>
    <dbReference type="NCBI Taxonomy" id="222440"/>
    <lineage>
        <taxon>Eukaryota</taxon>
        <taxon>Metamonada</taxon>
        <taxon>Preaxostyla</taxon>
        <taxon>Oxymonadida</taxon>
        <taxon>Streblomastigidae</taxon>
        <taxon>Streblomastix</taxon>
    </lineage>
</organism>
<name>A0A5J4U4H8_9EUKA</name>
<comment type="caution">
    <text evidence="2">The sequence shown here is derived from an EMBL/GenBank/DDBJ whole genome shotgun (WGS) entry which is preliminary data.</text>
</comment>
<sequence length="105" mass="11780">MIIDTESIADQDRQYSNGIQREKMERQGGSATVDEEAEDASNGVRVDNLNGAHSGAAEHDNRHLELDEDQRGLQIGSRGIEESMHSTGHMANNRRLQLMYYSHIL</sequence>
<reference evidence="2 3" key="1">
    <citation type="submission" date="2019-03" db="EMBL/GenBank/DDBJ databases">
        <title>Single cell metagenomics reveals metabolic interactions within the superorganism composed of flagellate Streblomastix strix and complex community of Bacteroidetes bacteria on its surface.</title>
        <authorList>
            <person name="Treitli S.C."/>
            <person name="Kolisko M."/>
            <person name="Husnik F."/>
            <person name="Keeling P."/>
            <person name="Hampl V."/>
        </authorList>
    </citation>
    <scope>NUCLEOTIDE SEQUENCE [LARGE SCALE GENOMIC DNA]</scope>
    <source>
        <strain evidence="2">ST1C</strain>
    </source>
</reference>
<dbReference type="EMBL" id="SNRW01021487">
    <property type="protein sequence ID" value="KAA6364565.1"/>
    <property type="molecule type" value="Genomic_DNA"/>
</dbReference>
<evidence type="ECO:0000256" key="1">
    <source>
        <dbReference type="SAM" id="MobiDB-lite"/>
    </source>
</evidence>
<evidence type="ECO:0000313" key="3">
    <source>
        <dbReference type="Proteomes" id="UP000324800"/>
    </source>
</evidence>
<dbReference type="Proteomes" id="UP000324800">
    <property type="component" value="Unassembled WGS sequence"/>
</dbReference>
<evidence type="ECO:0000313" key="2">
    <source>
        <dbReference type="EMBL" id="KAA6364565.1"/>
    </source>
</evidence>
<feature type="compositionally biased region" description="Basic and acidic residues" evidence="1">
    <location>
        <begin position="56"/>
        <end position="71"/>
    </location>
</feature>
<proteinExistence type="predicted"/>
<feature type="region of interest" description="Disordered" evidence="1">
    <location>
        <begin position="1"/>
        <end position="71"/>
    </location>
</feature>
<dbReference type="AlphaFoldDB" id="A0A5J4U4H8"/>
<protein>
    <submittedName>
        <fullName evidence="2">Uncharacterized protein</fullName>
    </submittedName>
</protein>